<sequence length="448" mass="51710">MATQRKRLGAKESRPHVSEGQSNDIPNNSTINDNTDETIFENIIENLDNPSNGRKQVQLVNGLLGKSTSARERLQRYLKKESMIHGTLGQRYLSLQKVIFRRIQEAETSVRVEWDAKASGRYADFLRDIRDANPIRTLGDYSKPSNEGYRNTIEIPVGNNVVPLRSDTIRDFAKPVKAISLPQDVPSTSDRRLIELENQIQCFMEAHLAPTQPTQVNKITSSCEICSCPHDTQYYMENPKQAFVDYTSSRTNETGKQNRNPLFPKRVHFVNSIVIMNKENKAKGEGNVKTSTTEYKDNEMTVESEEEFEEETEDEIEEDSLKHFNTFPTMKELRYHEWLLKNPRPSWVKAKIRTVKLNNVKFSCMIGHFDKKQAYLDMESPINVMSRLHYNWTMNKRLGPRRKPSNPRKICNFVGRIKGLKVFVGNFTYKCDFTMLEDTTSVIDHDLG</sequence>
<protein>
    <submittedName>
        <fullName evidence="2">PDR ABC-type transporter family protein</fullName>
    </submittedName>
</protein>
<feature type="region of interest" description="Disordered" evidence="1">
    <location>
        <begin position="1"/>
        <end position="34"/>
    </location>
</feature>
<evidence type="ECO:0000256" key="1">
    <source>
        <dbReference type="SAM" id="MobiDB-lite"/>
    </source>
</evidence>
<comment type="caution">
    <text evidence="2">The sequence shown here is derived from an EMBL/GenBank/DDBJ whole genome shotgun (WGS) entry which is preliminary data.</text>
</comment>
<reference evidence="2" key="1">
    <citation type="journal article" date="2019" name="Sci. Rep.">
        <title>Draft genome of Tanacetum cinerariifolium, the natural source of mosquito coil.</title>
        <authorList>
            <person name="Yamashiro T."/>
            <person name="Shiraishi A."/>
            <person name="Satake H."/>
            <person name="Nakayama K."/>
        </authorList>
    </citation>
    <scope>NUCLEOTIDE SEQUENCE</scope>
</reference>
<feature type="compositionally biased region" description="Polar residues" evidence="1">
    <location>
        <begin position="19"/>
        <end position="33"/>
    </location>
</feature>
<evidence type="ECO:0000313" key="2">
    <source>
        <dbReference type="EMBL" id="GEU76929.1"/>
    </source>
</evidence>
<gene>
    <name evidence="2" type="ORF">Tci_048907</name>
</gene>
<organism evidence="2">
    <name type="scientific">Tanacetum cinerariifolium</name>
    <name type="common">Dalmatian daisy</name>
    <name type="synonym">Chrysanthemum cinerariifolium</name>
    <dbReference type="NCBI Taxonomy" id="118510"/>
    <lineage>
        <taxon>Eukaryota</taxon>
        <taxon>Viridiplantae</taxon>
        <taxon>Streptophyta</taxon>
        <taxon>Embryophyta</taxon>
        <taxon>Tracheophyta</taxon>
        <taxon>Spermatophyta</taxon>
        <taxon>Magnoliopsida</taxon>
        <taxon>eudicotyledons</taxon>
        <taxon>Gunneridae</taxon>
        <taxon>Pentapetalae</taxon>
        <taxon>asterids</taxon>
        <taxon>campanulids</taxon>
        <taxon>Asterales</taxon>
        <taxon>Asteraceae</taxon>
        <taxon>Asteroideae</taxon>
        <taxon>Anthemideae</taxon>
        <taxon>Anthemidinae</taxon>
        <taxon>Tanacetum</taxon>
    </lineage>
</organism>
<proteinExistence type="predicted"/>
<feature type="region of interest" description="Disordered" evidence="1">
    <location>
        <begin position="296"/>
        <end position="315"/>
    </location>
</feature>
<dbReference type="AlphaFoldDB" id="A0A6L2MU57"/>
<feature type="compositionally biased region" description="Acidic residues" evidence="1">
    <location>
        <begin position="300"/>
        <end position="315"/>
    </location>
</feature>
<name>A0A6L2MU57_TANCI</name>
<accession>A0A6L2MU57</accession>
<dbReference type="EMBL" id="BKCJ010007372">
    <property type="protein sequence ID" value="GEU76929.1"/>
    <property type="molecule type" value="Genomic_DNA"/>
</dbReference>